<evidence type="ECO:0000313" key="1">
    <source>
        <dbReference type="EMBL" id="JAD63827.1"/>
    </source>
</evidence>
<dbReference type="AlphaFoldDB" id="A0A0A9BX35"/>
<proteinExistence type="predicted"/>
<reference evidence="1" key="1">
    <citation type="submission" date="2014-09" db="EMBL/GenBank/DDBJ databases">
        <authorList>
            <person name="Magalhaes I.L.F."/>
            <person name="Oliveira U."/>
            <person name="Santos F.R."/>
            <person name="Vidigal T.H.D.A."/>
            <person name="Brescovit A.D."/>
            <person name="Santos A.J."/>
        </authorList>
    </citation>
    <scope>NUCLEOTIDE SEQUENCE</scope>
    <source>
        <tissue evidence="1">Shoot tissue taken approximately 20 cm above the soil surface</tissue>
    </source>
</reference>
<accession>A0A0A9BX35</accession>
<protein>
    <submittedName>
        <fullName evidence="1">Uncharacterized protein</fullName>
    </submittedName>
</protein>
<name>A0A0A9BX35_ARUDO</name>
<organism evidence="1">
    <name type="scientific">Arundo donax</name>
    <name type="common">Giant reed</name>
    <name type="synonym">Donax arundinaceus</name>
    <dbReference type="NCBI Taxonomy" id="35708"/>
    <lineage>
        <taxon>Eukaryota</taxon>
        <taxon>Viridiplantae</taxon>
        <taxon>Streptophyta</taxon>
        <taxon>Embryophyta</taxon>
        <taxon>Tracheophyta</taxon>
        <taxon>Spermatophyta</taxon>
        <taxon>Magnoliopsida</taxon>
        <taxon>Liliopsida</taxon>
        <taxon>Poales</taxon>
        <taxon>Poaceae</taxon>
        <taxon>PACMAD clade</taxon>
        <taxon>Arundinoideae</taxon>
        <taxon>Arundineae</taxon>
        <taxon>Arundo</taxon>
    </lineage>
</organism>
<reference evidence="1" key="2">
    <citation type="journal article" date="2015" name="Data Brief">
        <title>Shoot transcriptome of the giant reed, Arundo donax.</title>
        <authorList>
            <person name="Barrero R.A."/>
            <person name="Guerrero F.D."/>
            <person name="Moolhuijzen P."/>
            <person name="Goolsby J.A."/>
            <person name="Tidwell J."/>
            <person name="Bellgard S.E."/>
            <person name="Bellgard M.I."/>
        </authorList>
    </citation>
    <scope>NUCLEOTIDE SEQUENCE</scope>
    <source>
        <tissue evidence="1">Shoot tissue taken approximately 20 cm above the soil surface</tissue>
    </source>
</reference>
<dbReference type="EMBL" id="GBRH01234068">
    <property type="protein sequence ID" value="JAD63827.1"/>
    <property type="molecule type" value="Transcribed_RNA"/>
</dbReference>
<sequence length="55" mass="6152">MWNNLSILAQCRESLQLGGGGQGLNSLVNLAEVFQVETIRKWFKGSFCKFLNDCS</sequence>